<feature type="domain" description="F-box" evidence="1">
    <location>
        <begin position="11"/>
        <end position="51"/>
    </location>
</feature>
<dbReference type="SUPFAM" id="SSF81383">
    <property type="entry name" value="F-box domain"/>
    <property type="match status" value="1"/>
</dbReference>
<name>A0A4Y7TZC2_COPMI</name>
<evidence type="ECO:0000313" key="2">
    <source>
        <dbReference type="EMBL" id="TEB39527.1"/>
    </source>
</evidence>
<dbReference type="EMBL" id="QPFP01000001">
    <property type="protein sequence ID" value="TEB39527.1"/>
    <property type="molecule type" value="Genomic_DNA"/>
</dbReference>
<dbReference type="Pfam" id="PF00646">
    <property type="entry name" value="F-box"/>
    <property type="match status" value="1"/>
</dbReference>
<dbReference type="InterPro" id="IPR036047">
    <property type="entry name" value="F-box-like_dom_sf"/>
</dbReference>
<evidence type="ECO:0000259" key="1">
    <source>
        <dbReference type="SMART" id="SM00256"/>
    </source>
</evidence>
<evidence type="ECO:0000313" key="3">
    <source>
        <dbReference type="Proteomes" id="UP000298030"/>
    </source>
</evidence>
<dbReference type="InterPro" id="IPR001810">
    <property type="entry name" value="F-box_dom"/>
</dbReference>
<organism evidence="2 3">
    <name type="scientific">Coprinellus micaceus</name>
    <name type="common">Glistening ink-cap mushroom</name>
    <name type="synonym">Coprinus micaceus</name>
    <dbReference type="NCBI Taxonomy" id="71717"/>
    <lineage>
        <taxon>Eukaryota</taxon>
        <taxon>Fungi</taxon>
        <taxon>Dikarya</taxon>
        <taxon>Basidiomycota</taxon>
        <taxon>Agaricomycotina</taxon>
        <taxon>Agaricomycetes</taxon>
        <taxon>Agaricomycetidae</taxon>
        <taxon>Agaricales</taxon>
        <taxon>Agaricineae</taxon>
        <taxon>Psathyrellaceae</taxon>
        <taxon>Coprinellus</taxon>
    </lineage>
</organism>
<sequence>MSTFSRPLPDLPNELICKILDNIGYKADLIAVSLLSRSWLNCSRERLFKDITFKNRKSLVQFAKFYHSPYRTIPDTFQHVYLNPCHWDPFTAQDRVIVFVTLALIASKEKFTIRASGKAVIPNWPLTATKGQWASIRHLELIGGIYSAPKFFEYIGSFPKLELLHLYAASFHDGWEEDTVHYSFPPPR</sequence>
<dbReference type="AlphaFoldDB" id="A0A4Y7TZC2"/>
<gene>
    <name evidence="2" type="ORF">FA13DRAFT_7609</name>
</gene>
<proteinExistence type="predicted"/>
<comment type="caution">
    <text evidence="2">The sequence shown here is derived from an EMBL/GenBank/DDBJ whole genome shotgun (WGS) entry which is preliminary data.</text>
</comment>
<keyword evidence="3" id="KW-1185">Reference proteome</keyword>
<dbReference type="SMART" id="SM00256">
    <property type="entry name" value="FBOX"/>
    <property type="match status" value="1"/>
</dbReference>
<reference evidence="2 3" key="1">
    <citation type="journal article" date="2019" name="Nat. Ecol. Evol.">
        <title>Megaphylogeny resolves global patterns of mushroom evolution.</title>
        <authorList>
            <person name="Varga T."/>
            <person name="Krizsan K."/>
            <person name="Foldi C."/>
            <person name="Dima B."/>
            <person name="Sanchez-Garcia M."/>
            <person name="Sanchez-Ramirez S."/>
            <person name="Szollosi G.J."/>
            <person name="Szarkandi J.G."/>
            <person name="Papp V."/>
            <person name="Albert L."/>
            <person name="Andreopoulos W."/>
            <person name="Angelini C."/>
            <person name="Antonin V."/>
            <person name="Barry K.W."/>
            <person name="Bougher N.L."/>
            <person name="Buchanan P."/>
            <person name="Buyck B."/>
            <person name="Bense V."/>
            <person name="Catcheside P."/>
            <person name="Chovatia M."/>
            <person name="Cooper J."/>
            <person name="Damon W."/>
            <person name="Desjardin D."/>
            <person name="Finy P."/>
            <person name="Geml J."/>
            <person name="Haridas S."/>
            <person name="Hughes K."/>
            <person name="Justo A."/>
            <person name="Karasinski D."/>
            <person name="Kautmanova I."/>
            <person name="Kiss B."/>
            <person name="Kocsube S."/>
            <person name="Kotiranta H."/>
            <person name="LaButti K.M."/>
            <person name="Lechner B.E."/>
            <person name="Liimatainen K."/>
            <person name="Lipzen A."/>
            <person name="Lukacs Z."/>
            <person name="Mihaltcheva S."/>
            <person name="Morgado L.N."/>
            <person name="Niskanen T."/>
            <person name="Noordeloos M.E."/>
            <person name="Ohm R.A."/>
            <person name="Ortiz-Santana B."/>
            <person name="Ovrebo C."/>
            <person name="Racz N."/>
            <person name="Riley R."/>
            <person name="Savchenko A."/>
            <person name="Shiryaev A."/>
            <person name="Soop K."/>
            <person name="Spirin V."/>
            <person name="Szebenyi C."/>
            <person name="Tomsovsky M."/>
            <person name="Tulloss R.E."/>
            <person name="Uehling J."/>
            <person name="Grigoriev I.V."/>
            <person name="Vagvolgyi C."/>
            <person name="Papp T."/>
            <person name="Martin F.M."/>
            <person name="Miettinen O."/>
            <person name="Hibbett D.S."/>
            <person name="Nagy L.G."/>
        </authorList>
    </citation>
    <scope>NUCLEOTIDE SEQUENCE [LARGE SCALE GENOMIC DNA]</scope>
    <source>
        <strain evidence="2 3">FP101781</strain>
    </source>
</reference>
<dbReference type="Proteomes" id="UP000298030">
    <property type="component" value="Unassembled WGS sequence"/>
</dbReference>
<accession>A0A4Y7TZC2</accession>
<protein>
    <recommendedName>
        <fullName evidence="1">F-box domain-containing protein</fullName>
    </recommendedName>
</protein>